<evidence type="ECO:0000313" key="7">
    <source>
        <dbReference type="EMBL" id="PPE74675.1"/>
    </source>
</evidence>
<evidence type="ECO:0000313" key="8">
    <source>
        <dbReference type="Proteomes" id="UP000238220"/>
    </source>
</evidence>
<sequence>MKIRHSGKAGLWLLALALGGCGEYGGRSDGLQGGGSVAARSLEEHFSGKVQPQLDFCRTCHVPGAPGDVENGHDFMLAKDRSRDLDNLRASWERLGRNNPTSRILRMSSGQETPHSGGAPWPVGSAPYKNMEILLKCFENGAGCAALLAGGVDAGTLLPLLAEGHRGGHAWSRYCEGKDDAAALPVSPVALVKPGVNAGKAVYFNAYYKNCHVDAAPEDAAPRTCGDWRGRIERGGVIMKGNGVQGAAGNFIGNYPAAAVIPGFHLTADAYNNMWRSWGLSKRPENYDQLLAARWGVVLGPERNPYPLPGEDPNQTDGGSGQLPTAWTQLREADGRWSGKLASTCHACHSGQVGLPGEAGLPGAIYGTNSLSDIGVIGRDTLFAGYAIGPALTAFTQVRGLGNITNFQIFNAISALVTPANLLPYLLMQTSGGTGSEDPPVWWNYGHRPLKFFDGGMSSDAQRILVSAFTPLGAANPIPLNVNAAFEWIEQHDQDAAAWVLDRRSPKYPEPVDVPLAEQGAVLFHSKDLFALPANAGRERPKGGNGSCASCHGAYSPRFVHDPHYLETPELEGIAGYIVPRDLIGTDPRRVDGNDQEVSRTFEKDWFGYPEQRGTENDCGDQNLDRIRGDRENGYLAPPLYGVWATAPYFHNGSVPNAWEVLKSSDRKPIWRRVSAPNETGLDVVMGFDPSFRRAYDRQKLGWKYEEIPCGVGGAMPYLECDPSDPMKNPLLEQILSVIYANGGLAWNIPNLLQTPLTNAQVEERKIYNTRLYSQDNGGHTFTDALTDAERKAIIEYLKTL</sequence>
<proteinExistence type="predicted"/>
<dbReference type="PROSITE" id="PS51007">
    <property type="entry name" value="CYTC"/>
    <property type="match status" value="1"/>
</dbReference>
<feature type="compositionally biased region" description="Polar residues" evidence="5">
    <location>
        <begin position="313"/>
        <end position="324"/>
    </location>
</feature>
<dbReference type="GO" id="GO:0009055">
    <property type="term" value="F:electron transfer activity"/>
    <property type="evidence" value="ECO:0007669"/>
    <property type="project" value="InterPro"/>
</dbReference>
<dbReference type="OrthoDB" id="417271at2"/>
<evidence type="ECO:0000256" key="3">
    <source>
        <dbReference type="ARBA" id="ARBA00023004"/>
    </source>
</evidence>
<dbReference type="PROSITE" id="PS51257">
    <property type="entry name" value="PROKAR_LIPOPROTEIN"/>
    <property type="match status" value="1"/>
</dbReference>
<evidence type="ECO:0000259" key="6">
    <source>
        <dbReference type="PROSITE" id="PS51007"/>
    </source>
</evidence>
<dbReference type="InterPro" id="IPR009056">
    <property type="entry name" value="Cyt_c-like_dom"/>
</dbReference>
<feature type="domain" description="Cytochrome c" evidence="6">
    <location>
        <begin position="515"/>
        <end position="801"/>
    </location>
</feature>
<dbReference type="EMBL" id="PSNW01000003">
    <property type="protein sequence ID" value="PPE74675.1"/>
    <property type="molecule type" value="Genomic_DNA"/>
</dbReference>
<dbReference type="GO" id="GO:0020037">
    <property type="term" value="F:heme binding"/>
    <property type="evidence" value="ECO:0007669"/>
    <property type="project" value="InterPro"/>
</dbReference>
<dbReference type="InterPro" id="IPR051395">
    <property type="entry name" value="Cytochrome_c_Peroxidase/MauG"/>
</dbReference>
<dbReference type="GO" id="GO:0046872">
    <property type="term" value="F:metal ion binding"/>
    <property type="evidence" value="ECO:0007669"/>
    <property type="project" value="UniProtKB-KW"/>
</dbReference>
<dbReference type="PANTHER" id="PTHR30600">
    <property type="entry name" value="CYTOCHROME C PEROXIDASE-RELATED"/>
    <property type="match status" value="1"/>
</dbReference>
<reference evidence="7 8" key="1">
    <citation type="submission" date="2018-02" db="EMBL/GenBank/DDBJ databases">
        <title>Genome sequencing of Solimonas sp. HR-BB.</title>
        <authorList>
            <person name="Lee Y."/>
            <person name="Jeon C.O."/>
        </authorList>
    </citation>
    <scope>NUCLEOTIDE SEQUENCE [LARGE SCALE GENOMIC DNA]</scope>
    <source>
        <strain evidence="7 8">HR-BB</strain>
    </source>
</reference>
<gene>
    <name evidence="7" type="ORF">C3942_07910</name>
</gene>
<dbReference type="GO" id="GO:0004130">
    <property type="term" value="F:cytochrome-c peroxidase activity"/>
    <property type="evidence" value="ECO:0007669"/>
    <property type="project" value="TreeGrafter"/>
</dbReference>
<comment type="caution">
    <text evidence="7">The sequence shown here is derived from an EMBL/GenBank/DDBJ whole genome shotgun (WGS) entry which is preliminary data.</text>
</comment>
<dbReference type="SUPFAM" id="SSF46626">
    <property type="entry name" value="Cytochrome c"/>
    <property type="match status" value="1"/>
</dbReference>
<dbReference type="RefSeq" id="WP_104229832.1">
    <property type="nucleotide sequence ID" value="NZ_PSNW01000003.1"/>
</dbReference>
<accession>A0A2S5TI79</accession>
<dbReference type="Gene3D" id="1.10.760.10">
    <property type="entry name" value="Cytochrome c-like domain"/>
    <property type="match status" value="1"/>
</dbReference>
<organism evidence="7 8">
    <name type="scientific">Solimonas fluminis</name>
    <dbReference type="NCBI Taxonomy" id="2086571"/>
    <lineage>
        <taxon>Bacteria</taxon>
        <taxon>Pseudomonadati</taxon>
        <taxon>Pseudomonadota</taxon>
        <taxon>Gammaproteobacteria</taxon>
        <taxon>Nevskiales</taxon>
        <taxon>Nevskiaceae</taxon>
        <taxon>Solimonas</taxon>
    </lineage>
</organism>
<dbReference type="Pfam" id="PF21419">
    <property type="entry name" value="RoxA-like_Cyt-c"/>
    <property type="match status" value="1"/>
</dbReference>
<keyword evidence="1 4" id="KW-0349">Heme</keyword>
<evidence type="ECO:0000256" key="1">
    <source>
        <dbReference type="ARBA" id="ARBA00022617"/>
    </source>
</evidence>
<evidence type="ECO:0000256" key="2">
    <source>
        <dbReference type="ARBA" id="ARBA00022723"/>
    </source>
</evidence>
<evidence type="ECO:0000256" key="5">
    <source>
        <dbReference type="SAM" id="MobiDB-lite"/>
    </source>
</evidence>
<evidence type="ECO:0000256" key="4">
    <source>
        <dbReference type="PROSITE-ProRule" id="PRU00433"/>
    </source>
</evidence>
<keyword evidence="3 4" id="KW-0408">Iron</keyword>
<keyword evidence="2 4" id="KW-0479">Metal-binding</keyword>
<feature type="region of interest" description="Disordered" evidence="5">
    <location>
        <begin position="303"/>
        <end position="324"/>
    </location>
</feature>
<dbReference type="InterPro" id="IPR036909">
    <property type="entry name" value="Cyt_c-like_dom_sf"/>
</dbReference>
<name>A0A2S5TI79_9GAMM</name>
<dbReference type="Proteomes" id="UP000238220">
    <property type="component" value="Unassembled WGS sequence"/>
</dbReference>
<keyword evidence="8" id="KW-1185">Reference proteome</keyword>
<protein>
    <recommendedName>
        <fullName evidence="6">Cytochrome c domain-containing protein</fullName>
    </recommendedName>
</protein>
<dbReference type="PANTHER" id="PTHR30600:SF9">
    <property type="entry name" value="BLR7738 PROTEIN"/>
    <property type="match status" value="1"/>
</dbReference>
<dbReference type="AlphaFoldDB" id="A0A2S5TI79"/>